<accession>C5LKP3</accession>
<keyword evidence="2" id="KW-1185">Reference proteome</keyword>
<protein>
    <submittedName>
        <fullName evidence="1">Uncharacterized protein</fullName>
    </submittedName>
</protein>
<name>C5LKP3_PERM5</name>
<evidence type="ECO:0000313" key="1">
    <source>
        <dbReference type="EMBL" id="EER02700.1"/>
    </source>
</evidence>
<dbReference type="RefSeq" id="XP_002770548.1">
    <property type="nucleotide sequence ID" value="XM_002770502.1"/>
</dbReference>
<proteinExistence type="predicted"/>
<dbReference type="Proteomes" id="UP000007800">
    <property type="component" value="Unassembled WGS sequence"/>
</dbReference>
<dbReference type="GeneID" id="9048158"/>
<evidence type="ECO:0000313" key="2">
    <source>
        <dbReference type="Proteomes" id="UP000007800"/>
    </source>
</evidence>
<reference evidence="1 2" key="1">
    <citation type="submission" date="2008-07" db="EMBL/GenBank/DDBJ databases">
        <authorList>
            <person name="El-Sayed N."/>
            <person name="Caler E."/>
            <person name="Inman J."/>
            <person name="Amedeo P."/>
            <person name="Hass B."/>
            <person name="Wortman J."/>
        </authorList>
    </citation>
    <scope>NUCLEOTIDE SEQUENCE [LARGE SCALE GENOMIC DNA]</scope>
    <source>
        <strain evidence="2">ATCC 50983 / TXsc</strain>
    </source>
</reference>
<dbReference type="AlphaFoldDB" id="C5LKP3"/>
<dbReference type="EMBL" id="GG682860">
    <property type="protein sequence ID" value="EER02700.1"/>
    <property type="molecule type" value="Genomic_DNA"/>
</dbReference>
<feature type="non-terminal residue" evidence="1">
    <location>
        <position position="57"/>
    </location>
</feature>
<sequence length="57" mass="6436">MKRAINRIKEWAGHNNMVIEEEKINILADASSFSRDVEEELRQLGRVASGAKILGIQ</sequence>
<organism evidence="2">
    <name type="scientific">Perkinsus marinus (strain ATCC 50983 / TXsc)</name>
    <dbReference type="NCBI Taxonomy" id="423536"/>
    <lineage>
        <taxon>Eukaryota</taxon>
        <taxon>Sar</taxon>
        <taxon>Alveolata</taxon>
        <taxon>Perkinsozoa</taxon>
        <taxon>Perkinsea</taxon>
        <taxon>Perkinsida</taxon>
        <taxon>Perkinsidae</taxon>
        <taxon>Perkinsus</taxon>
    </lineage>
</organism>
<gene>
    <name evidence="1" type="ORF">Pmar_PMAR028910</name>
</gene>
<dbReference type="InParanoid" id="C5LKP3"/>